<dbReference type="InterPro" id="IPR013517">
    <property type="entry name" value="FG-GAP"/>
</dbReference>
<dbReference type="InterPro" id="IPR011519">
    <property type="entry name" value="UnbV_ASPIC"/>
</dbReference>
<evidence type="ECO:0000256" key="1">
    <source>
        <dbReference type="ARBA" id="ARBA00022729"/>
    </source>
</evidence>
<keyword evidence="1 2" id="KW-0732">Signal</keyword>
<dbReference type="Pfam" id="PF07593">
    <property type="entry name" value="UnbV_ASPIC"/>
    <property type="match status" value="1"/>
</dbReference>
<dbReference type="PANTHER" id="PTHR16026">
    <property type="entry name" value="CARTILAGE ACIDIC PROTEIN 1"/>
    <property type="match status" value="1"/>
</dbReference>
<gene>
    <name evidence="4" type="ORF">ACFQ21_01635</name>
</gene>
<accession>A0ABW3JVX9</accession>
<evidence type="ECO:0000259" key="3">
    <source>
        <dbReference type="Pfam" id="PF07593"/>
    </source>
</evidence>
<feature type="domain" description="ASPIC/UnbV" evidence="3">
    <location>
        <begin position="533"/>
        <end position="599"/>
    </location>
</feature>
<keyword evidence="5" id="KW-1185">Reference proteome</keyword>
<organism evidence="4 5">
    <name type="scientific">Ohtaekwangia kribbensis</name>
    <dbReference type="NCBI Taxonomy" id="688913"/>
    <lineage>
        <taxon>Bacteria</taxon>
        <taxon>Pseudomonadati</taxon>
        <taxon>Bacteroidota</taxon>
        <taxon>Cytophagia</taxon>
        <taxon>Cytophagales</taxon>
        <taxon>Fulvivirgaceae</taxon>
        <taxon>Ohtaekwangia</taxon>
    </lineage>
</organism>
<dbReference type="EMBL" id="JBHTKA010000001">
    <property type="protein sequence ID" value="MFD0997979.1"/>
    <property type="molecule type" value="Genomic_DNA"/>
</dbReference>
<feature type="signal peptide" evidence="2">
    <location>
        <begin position="1"/>
        <end position="20"/>
    </location>
</feature>
<feature type="chain" id="PRO_5046597161" evidence="2">
    <location>
        <begin position="21"/>
        <end position="1123"/>
    </location>
</feature>
<dbReference type="Proteomes" id="UP001597112">
    <property type="component" value="Unassembled WGS sequence"/>
</dbReference>
<dbReference type="PANTHER" id="PTHR16026:SF0">
    <property type="entry name" value="CARTILAGE ACIDIC PROTEIN 1"/>
    <property type="match status" value="1"/>
</dbReference>
<evidence type="ECO:0000313" key="4">
    <source>
        <dbReference type="EMBL" id="MFD0997979.1"/>
    </source>
</evidence>
<evidence type="ECO:0000313" key="5">
    <source>
        <dbReference type="Proteomes" id="UP001597112"/>
    </source>
</evidence>
<dbReference type="Pfam" id="PF13517">
    <property type="entry name" value="FG-GAP_3"/>
    <property type="match status" value="6"/>
</dbReference>
<evidence type="ECO:0000256" key="2">
    <source>
        <dbReference type="SAM" id="SignalP"/>
    </source>
</evidence>
<sequence>MNQFLIKVVTAMICIAGVMACAPKEDKKFRLVPSSESGITFKNVLKETVEFNIFNYMYFYNGGGVATGDVNGDGLPDIYFTSNQEDNKLYINKGNFKFADVTEAAGVEGFKGWTTGVTMADVNSDGKLDIYVSNLGDYLIYKGKNQLFINEGNDANGVPKFTDRAMEYGLDLVGFSTQASFFDYDRDGDLDMFMLNHSLHENGTFGKSSLRTKSHPLAGDRLLRNDNGRFIDVTQGSGIYNSVLGYGLGVVVSDVDLDGWPDIYVGNDFHENDYLYINQGNGTFKEVLEKCMMHTSRYTMGVDFADFNNDAYPDLIAMDMLPEDPQVLKASAAEDTYDVFNFKINYGYNHQFARNTLQLNNQDGTFSEVGLMAGVAATDWSWSSLFADFDLDGRKDIFVSNGILRRSNDLDYINFITIDSVQMRMKYDMSERELMYIEKLPKIKVPNYLFINNGDSTFANQALSWGLESPSYSHGTAYADLDNDGDLDLVINNVEDEAFVYENRTIHKPVEENVEQPHYLQIALAGDIGNSQGIGAKVFIYTGGKLQVQECMPTRGYESSVDSRLTFGLGKTKQIDSLVVIWNDGKFEKQVNIQADQQLVLRQQNAKGNFNYTIFHKPQHLFVKDSTALGISFKHTENRFVEFNREALLPHMLSAEGPAAVTGDMNGDGREDIFLGNAKWSKAKIYLQTSAGTFTEQKQPALAIDSTYEDVDAALLDADKDGDLDLLVVSGGNEFTGKSIYRQPRLYLNNGKGNFTRSPALTDIYLTGSCVSVQDIDADGDADIFLGARANPWRYGLKPDSYILLNDGKGNFTDATDTVAPVLRKFGFIKHATWADMDGDKVADLVLAAEWSPITILLNKNGKLTPIPAEGSGLEKSNGWWNIVQAADFDQDGDLDLIAGNLGLNSRLHASEQEPVKMFVADFDKNDSTDQVLTHFIHGKEYPFHTRDEMTRQMPYLKKRYLSYHKFAEATVHDMFTDDVLNASEKYIAYNFRTCYIENIGQGKFKVRPLPNAAQLSTVNAILVDDFNNDKKPDVLLAGNFYPINIQMGRNDASYGLLLTGDGKGNFHPVPAIQSGFSVAGETRALKTIHVNGNVYYIAVRNNDTLVAFSVRNAAADNSKIVP</sequence>
<comment type="caution">
    <text evidence="4">The sequence shown here is derived from an EMBL/GenBank/DDBJ whole genome shotgun (WGS) entry which is preliminary data.</text>
</comment>
<reference evidence="5" key="1">
    <citation type="journal article" date="2019" name="Int. J. Syst. Evol. Microbiol.">
        <title>The Global Catalogue of Microorganisms (GCM) 10K type strain sequencing project: providing services to taxonomists for standard genome sequencing and annotation.</title>
        <authorList>
            <consortium name="The Broad Institute Genomics Platform"/>
            <consortium name="The Broad Institute Genome Sequencing Center for Infectious Disease"/>
            <person name="Wu L."/>
            <person name="Ma J."/>
        </authorList>
    </citation>
    <scope>NUCLEOTIDE SEQUENCE [LARGE SCALE GENOMIC DNA]</scope>
    <source>
        <strain evidence="5">CCUG 58938</strain>
    </source>
</reference>
<dbReference type="InterPro" id="IPR027039">
    <property type="entry name" value="Crtac1"/>
</dbReference>
<dbReference type="PROSITE" id="PS51257">
    <property type="entry name" value="PROKAR_LIPOPROTEIN"/>
    <property type="match status" value="1"/>
</dbReference>
<dbReference type="InterPro" id="IPR028994">
    <property type="entry name" value="Integrin_alpha_N"/>
</dbReference>
<dbReference type="SUPFAM" id="SSF69318">
    <property type="entry name" value="Integrin alpha N-terminal domain"/>
    <property type="match status" value="3"/>
</dbReference>
<dbReference type="RefSeq" id="WP_377573874.1">
    <property type="nucleotide sequence ID" value="NZ_JBHTKA010000001.1"/>
</dbReference>
<name>A0ABW3JVX9_9BACT</name>
<protein>
    <submittedName>
        <fullName evidence="4">VCBS repeat-containing protein</fullName>
    </submittedName>
</protein>
<proteinExistence type="predicted"/>
<dbReference type="Gene3D" id="2.130.10.130">
    <property type="entry name" value="Integrin alpha, N-terminal"/>
    <property type="match status" value="4"/>
</dbReference>